<dbReference type="Pfam" id="PF04879">
    <property type="entry name" value="Molybdop_Fe4S4"/>
    <property type="match status" value="1"/>
</dbReference>
<feature type="compositionally biased region" description="Polar residues" evidence="12">
    <location>
        <begin position="560"/>
        <end position="571"/>
    </location>
</feature>
<evidence type="ECO:0000256" key="6">
    <source>
        <dbReference type="ARBA" id="ARBA00022723"/>
    </source>
</evidence>
<dbReference type="Pfam" id="PF01568">
    <property type="entry name" value="Molydop_binding"/>
    <property type="match status" value="1"/>
</dbReference>
<comment type="similarity">
    <text evidence="3">Belongs to the prokaryotic molybdopterin-containing oxidoreductase family.</text>
</comment>
<keyword evidence="4" id="KW-0004">4Fe-4S</keyword>
<dbReference type="InterPro" id="IPR006655">
    <property type="entry name" value="Mopterin_OxRdtase_prok_CS"/>
</dbReference>
<feature type="region of interest" description="Disordered" evidence="12">
    <location>
        <begin position="550"/>
        <end position="571"/>
    </location>
</feature>
<comment type="cofactor">
    <cofactor evidence="1">
        <name>Mo-bis(molybdopterin guanine dinucleotide)</name>
        <dbReference type="ChEBI" id="CHEBI:60539"/>
    </cofactor>
</comment>
<dbReference type="PROSITE" id="PS51669">
    <property type="entry name" value="4FE4S_MOW_BIS_MGD"/>
    <property type="match status" value="1"/>
</dbReference>
<keyword evidence="10" id="KW-0408">Iron</keyword>
<evidence type="ECO:0000256" key="3">
    <source>
        <dbReference type="ARBA" id="ARBA00010312"/>
    </source>
</evidence>
<dbReference type="PROSITE" id="PS51318">
    <property type="entry name" value="TAT"/>
    <property type="match status" value="1"/>
</dbReference>
<organism evidence="14">
    <name type="scientific">Salmonella enterica</name>
    <name type="common">Salmonella choleraesuis</name>
    <dbReference type="NCBI Taxonomy" id="28901"/>
    <lineage>
        <taxon>Bacteria</taxon>
        <taxon>Pseudomonadati</taxon>
        <taxon>Pseudomonadota</taxon>
        <taxon>Gammaproteobacteria</taxon>
        <taxon>Enterobacterales</taxon>
        <taxon>Enterobacteriaceae</taxon>
        <taxon>Salmonella</taxon>
    </lineage>
</organism>
<comment type="cofactor">
    <cofactor evidence="2">
        <name>[4Fe-4S] cluster</name>
        <dbReference type="ChEBI" id="CHEBI:49883"/>
    </cofactor>
</comment>
<evidence type="ECO:0000256" key="11">
    <source>
        <dbReference type="ARBA" id="ARBA00023014"/>
    </source>
</evidence>
<dbReference type="CDD" id="cd02794">
    <property type="entry name" value="MopB_CT_DmsA-EC"/>
    <property type="match status" value="1"/>
</dbReference>
<dbReference type="InterPro" id="IPR050612">
    <property type="entry name" value="Prok_Mopterin_Oxidored"/>
</dbReference>
<accession>A0A633PYF4</accession>
<dbReference type="Gene3D" id="3.40.228.10">
    <property type="entry name" value="Dimethylsulfoxide Reductase, domain 2"/>
    <property type="match status" value="1"/>
</dbReference>
<keyword evidence="6" id="KW-0479">Metal-binding</keyword>
<dbReference type="Gene3D" id="3.40.50.12440">
    <property type="match status" value="2"/>
</dbReference>
<evidence type="ECO:0000256" key="1">
    <source>
        <dbReference type="ARBA" id="ARBA00001942"/>
    </source>
</evidence>
<evidence type="ECO:0000256" key="2">
    <source>
        <dbReference type="ARBA" id="ARBA00001966"/>
    </source>
</evidence>
<dbReference type="PROSITE" id="PS00551">
    <property type="entry name" value="MOLYBDOPTERIN_PROK_1"/>
    <property type="match status" value="1"/>
</dbReference>
<comment type="caution">
    <text evidence="14">The sequence shown here is derived from an EMBL/GenBank/DDBJ whole genome shotgun (WGS) entry which is preliminary data.</text>
</comment>
<dbReference type="Gene3D" id="3.40.50.740">
    <property type="match status" value="1"/>
</dbReference>
<reference evidence="14" key="1">
    <citation type="submission" date="2019-10" db="EMBL/GenBank/DDBJ databases">
        <authorList>
            <consortium name="PulseNet: The National Subtyping Network for Foodborne Disease Surveillance"/>
            <person name="Tarr C.L."/>
            <person name="Trees E."/>
            <person name="Katz L.S."/>
            <person name="Carleton-Romer H.A."/>
            <person name="Stroika S."/>
            <person name="Kucerova Z."/>
            <person name="Roache K.F."/>
            <person name="Sabol A.L."/>
            <person name="Besser J."/>
            <person name="Gerner-Smidt P."/>
        </authorList>
    </citation>
    <scope>NUCLEOTIDE SEQUENCE</scope>
    <source>
        <strain evidence="14">PNUSAS109927</strain>
    </source>
</reference>
<evidence type="ECO:0000256" key="4">
    <source>
        <dbReference type="ARBA" id="ARBA00022485"/>
    </source>
</evidence>
<dbReference type="InterPro" id="IPR006656">
    <property type="entry name" value="Mopterin_OxRdtase"/>
</dbReference>
<dbReference type="GO" id="GO:0030151">
    <property type="term" value="F:molybdenum ion binding"/>
    <property type="evidence" value="ECO:0007669"/>
    <property type="project" value="TreeGrafter"/>
</dbReference>
<evidence type="ECO:0000256" key="12">
    <source>
        <dbReference type="SAM" id="MobiDB-lite"/>
    </source>
</evidence>
<dbReference type="InterPro" id="IPR006963">
    <property type="entry name" value="Mopterin_OxRdtase_4Fe-4S_dom"/>
</dbReference>
<evidence type="ECO:0000313" key="14">
    <source>
        <dbReference type="EMBL" id="EDH3027506.1"/>
    </source>
</evidence>
<evidence type="ECO:0000259" key="13">
    <source>
        <dbReference type="PROSITE" id="PS51669"/>
    </source>
</evidence>
<keyword evidence="8" id="KW-0574">Periplasm</keyword>
<dbReference type="PANTHER" id="PTHR43742">
    <property type="entry name" value="TRIMETHYLAMINE-N-OXIDE REDUCTASE"/>
    <property type="match status" value="1"/>
</dbReference>
<evidence type="ECO:0000256" key="10">
    <source>
        <dbReference type="ARBA" id="ARBA00023004"/>
    </source>
</evidence>
<sequence length="571" mass="63220">MKITTPEALMAASISRRSLVKTSAIGSLALAVKTSAIGSLALASSAFTLPFSRIAHAAAGLASGNVAEKAVWSSCTVNCGSRCLLRLHVKDDTVYWVESDTTGNDEYGNHQVRACLRGRSIRRRMNHPDRLKYPMKRVGKRGEGKFERISWDEALDTIGDNLKRILKDYGNEAVHVLYGTGVDGGNITNSNVPYRLMNACGGYLSRYGSYSTAQISAAMSYMFGGNDGNSPDDIANTKLVVMFGNNPAETCMSGGGVTYYVEQARERSNARMIVIDPRYNDTAAGREDEWLPIRPGTDGALAAAIGWVLITEEFERKPIYWTLSEVAKRLGPDVYQTFTEGRTQHEWVKYLHAKTKARNPEMPDYEEMKQTGIFKKKCPEEHYVAFRAFREDPAANPLKTPSGKIEIYSERLATLADTWELKKDEIIHPLPAYTPGFDGWDDPLRQRYPLQLTGFHYKARTHSSYGNIDVLQQACPQEIWINPIDAQARGIQHGDTVRVFNQNGQMLIPAKVTPRILPGVTAIGQGAWLNADMFGDKIDRGGSINILTSHRPSPLAKGNPSHSNLVQVEKA</sequence>
<keyword evidence="5" id="KW-0500">Molybdenum</keyword>
<dbReference type="PANTHER" id="PTHR43742:SF1">
    <property type="entry name" value="DIMETHYL SULFOXIDE REDUCTASE CHAIN YNFF-RELATED"/>
    <property type="match status" value="1"/>
</dbReference>
<dbReference type="FunFam" id="3.40.50.12440:FF:000002">
    <property type="entry name" value="Anaerobic dimethyl sulfoxide reductase, A subunit"/>
    <property type="match status" value="1"/>
</dbReference>
<dbReference type="GO" id="GO:0016491">
    <property type="term" value="F:oxidoreductase activity"/>
    <property type="evidence" value="ECO:0007669"/>
    <property type="project" value="UniProtKB-KW"/>
</dbReference>
<keyword evidence="11" id="KW-0411">Iron-sulfur</keyword>
<dbReference type="PROSITE" id="PS00932">
    <property type="entry name" value="MOLYBDOPTERIN_PROK_3"/>
    <property type="match status" value="1"/>
</dbReference>
<dbReference type="InterPro" id="IPR009010">
    <property type="entry name" value="Asp_de-COase-like_dom_sf"/>
</dbReference>
<evidence type="ECO:0000256" key="7">
    <source>
        <dbReference type="ARBA" id="ARBA00022729"/>
    </source>
</evidence>
<dbReference type="GO" id="GO:0009061">
    <property type="term" value="P:anaerobic respiration"/>
    <property type="evidence" value="ECO:0007669"/>
    <property type="project" value="TreeGrafter"/>
</dbReference>
<gene>
    <name evidence="14" type="ORF">GC818_12805</name>
</gene>
<dbReference type="InterPro" id="IPR006311">
    <property type="entry name" value="TAT_signal"/>
</dbReference>
<dbReference type="Gene3D" id="2.40.40.20">
    <property type="match status" value="1"/>
</dbReference>
<keyword evidence="9" id="KW-0560">Oxidoreductase</keyword>
<dbReference type="SUPFAM" id="SSF53706">
    <property type="entry name" value="Formate dehydrogenase/DMSO reductase, domains 1-3"/>
    <property type="match status" value="2"/>
</dbReference>
<dbReference type="SUPFAM" id="SSF50692">
    <property type="entry name" value="ADC-like"/>
    <property type="match status" value="1"/>
</dbReference>
<evidence type="ECO:0000256" key="5">
    <source>
        <dbReference type="ARBA" id="ARBA00022505"/>
    </source>
</evidence>
<name>A0A633PYF4_SALER</name>
<evidence type="ECO:0000256" key="8">
    <source>
        <dbReference type="ARBA" id="ARBA00022764"/>
    </source>
</evidence>
<dbReference type="GO" id="GO:0009055">
    <property type="term" value="F:electron transfer activity"/>
    <property type="evidence" value="ECO:0007669"/>
    <property type="project" value="TreeGrafter"/>
</dbReference>
<dbReference type="Gene3D" id="3.90.55.10">
    <property type="entry name" value="Dimethylsulfoxide Reductase, domain 3"/>
    <property type="match status" value="1"/>
</dbReference>
<dbReference type="GO" id="GO:0043546">
    <property type="term" value="F:molybdopterin cofactor binding"/>
    <property type="evidence" value="ECO:0007669"/>
    <property type="project" value="InterPro"/>
</dbReference>
<protein>
    <submittedName>
        <fullName evidence="14">Molybdopterin-dependent oxidoreductase</fullName>
    </submittedName>
</protein>
<dbReference type="AlphaFoldDB" id="A0A633PYF4"/>
<dbReference type="FunFam" id="2.40.40.20:FF:000010">
    <property type="entry name" value="Anaerobic dimethyl sulfoxide reductase subunit A"/>
    <property type="match status" value="1"/>
</dbReference>
<dbReference type="GO" id="GO:0030288">
    <property type="term" value="C:outer membrane-bounded periplasmic space"/>
    <property type="evidence" value="ECO:0007669"/>
    <property type="project" value="TreeGrafter"/>
</dbReference>
<feature type="domain" description="4Fe-4S Mo/W bis-MGD-type" evidence="13">
    <location>
        <begin position="68"/>
        <end position="129"/>
    </location>
</feature>
<dbReference type="GO" id="GO:0051539">
    <property type="term" value="F:4 iron, 4 sulfur cluster binding"/>
    <property type="evidence" value="ECO:0007669"/>
    <property type="project" value="UniProtKB-KW"/>
</dbReference>
<dbReference type="InterPro" id="IPR006657">
    <property type="entry name" value="MoPterin_dinucl-bd_dom"/>
</dbReference>
<dbReference type="SMART" id="SM00926">
    <property type="entry name" value="Molybdop_Fe4S4"/>
    <property type="match status" value="1"/>
</dbReference>
<keyword evidence="7" id="KW-0732">Signal</keyword>
<evidence type="ECO:0000256" key="9">
    <source>
        <dbReference type="ARBA" id="ARBA00023002"/>
    </source>
</evidence>
<dbReference type="EMBL" id="AAMHCR010000032">
    <property type="protein sequence ID" value="EDH3027506.1"/>
    <property type="molecule type" value="Genomic_DNA"/>
</dbReference>
<dbReference type="Pfam" id="PF00384">
    <property type="entry name" value="Molybdopterin"/>
    <property type="match status" value="1"/>
</dbReference>
<dbReference type="InterPro" id="IPR027467">
    <property type="entry name" value="MopterinOxRdtase_cofactor_BS"/>
</dbReference>
<proteinExistence type="inferred from homology"/>